<evidence type="ECO:0000313" key="7">
    <source>
        <dbReference type="Proteomes" id="UP000228900"/>
    </source>
</evidence>
<dbReference type="NCBIfam" id="TIGR00012">
    <property type="entry name" value="L29"/>
    <property type="match status" value="1"/>
</dbReference>
<dbReference type="InterPro" id="IPR036049">
    <property type="entry name" value="Ribosomal_uL29_sf"/>
</dbReference>
<organism evidence="6 7">
    <name type="scientific">Candidatus Falkowbacteria bacterium CG10_big_fil_rev_8_21_14_0_10_39_9</name>
    <dbReference type="NCBI Taxonomy" id="1974566"/>
    <lineage>
        <taxon>Bacteria</taxon>
        <taxon>Candidatus Falkowiibacteriota</taxon>
    </lineage>
</organism>
<comment type="similarity">
    <text evidence="1 5">Belongs to the universal ribosomal protein uL29 family.</text>
</comment>
<protein>
    <recommendedName>
        <fullName evidence="4 5">Large ribosomal subunit protein uL29</fullName>
    </recommendedName>
</protein>
<sequence>MDFKELKSKTEHELHTSLAAFREKLRELRFKDSNSQLKNVREIRTIKQSIARVLTLLKTKKIEPAITPVEVKDLNK</sequence>
<dbReference type="AlphaFoldDB" id="A0A2M6WNU3"/>
<dbReference type="InterPro" id="IPR050063">
    <property type="entry name" value="Ribosomal_protein_uL29"/>
</dbReference>
<reference evidence="7" key="1">
    <citation type="submission" date="2017-09" db="EMBL/GenBank/DDBJ databases">
        <title>Depth-based differentiation of microbial function through sediment-hosted aquifers and enrichment of novel symbionts in the deep terrestrial subsurface.</title>
        <authorList>
            <person name="Probst A.J."/>
            <person name="Ladd B."/>
            <person name="Jarett J.K."/>
            <person name="Geller-Mcgrath D.E."/>
            <person name="Sieber C.M.K."/>
            <person name="Emerson J.B."/>
            <person name="Anantharaman K."/>
            <person name="Thomas B.C."/>
            <person name="Malmstrom R."/>
            <person name="Stieglmeier M."/>
            <person name="Klingl A."/>
            <person name="Woyke T."/>
            <person name="Ryan C.M."/>
            <person name="Banfield J.F."/>
        </authorList>
    </citation>
    <scope>NUCLEOTIDE SEQUENCE [LARGE SCALE GENOMIC DNA]</scope>
</reference>
<dbReference type="GO" id="GO:0022625">
    <property type="term" value="C:cytosolic large ribosomal subunit"/>
    <property type="evidence" value="ECO:0007669"/>
    <property type="project" value="TreeGrafter"/>
</dbReference>
<dbReference type="GO" id="GO:0006412">
    <property type="term" value="P:translation"/>
    <property type="evidence" value="ECO:0007669"/>
    <property type="project" value="UniProtKB-UniRule"/>
</dbReference>
<keyword evidence="3 5" id="KW-0687">Ribonucleoprotein</keyword>
<dbReference type="InterPro" id="IPR001854">
    <property type="entry name" value="Ribosomal_uL29"/>
</dbReference>
<dbReference type="GO" id="GO:0003735">
    <property type="term" value="F:structural constituent of ribosome"/>
    <property type="evidence" value="ECO:0007669"/>
    <property type="project" value="InterPro"/>
</dbReference>
<evidence type="ECO:0000313" key="6">
    <source>
        <dbReference type="EMBL" id="PIT94416.1"/>
    </source>
</evidence>
<dbReference type="Proteomes" id="UP000228900">
    <property type="component" value="Unassembled WGS sequence"/>
</dbReference>
<dbReference type="Pfam" id="PF00831">
    <property type="entry name" value="Ribosomal_L29"/>
    <property type="match status" value="1"/>
</dbReference>
<proteinExistence type="inferred from homology"/>
<dbReference type="Gene3D" id="1.10.287.310">
    <property type="match status" value="1"/>
</dbReference>
<comment type="caution">
    <text evidence="6">The sequence shown here is derived from an EMBL/GenBank/DDBJ whole genome shotgun (WGS) entry which is preliminary data.</text>
</comment>
<accession>A0A2M6WNU3</accession>
<dbReference type="HAMAP" id="MF_00374">
    <property type="entry name" value="Ribosomal_uL29"/>
    <property type="match status" value="1"/>
</dbReference>
<keyword evidence="2 5" id="KW-0689">Ribosomal protein</keyword>
<evidence type="ECO:0000256" key="5">
    <source>
        <dbReference type="HAMAP-Rule" id="MF_00374"/>
    </source>
</evidence>
<gene>
    <name evidence="5 6" type="primary">rpmC</name>
    <name evidence="6" type="ORF">COT98_03725</name>
</gene>
<evidence type="ECO:0000256" key="3">
    <source>
        <dbReference type="ARBA" id="ARBA00023274"/>
    </source>
</evidence>
<dbReference type="EMBL" id="PFAQ01000052">
    <property type="protein sequence ID" value="PIT94416.1"/>
    <property type="molecule type" value="Genomic_DNA"/>
</dbReference>
<name>A0A2M6WNU3_9BACT</name>
<evidence type="ECO:0000256" key="2">
    <source>
        <dbReference type="ARBA" id="ARBA00022980"/>
    </source>
</evidence>
<dbReference type="SUPFAM" id="SSF46561">
    <property type="entry name" value="Ribosomal protein L29 (L29p)"/>
    <property type="match status" value="1"/>
</dbReference>
<evidence type="ECO:0000256" key="4">
    <source>
        <dbReference type="ARBA" id="ARBA00035204"/>
    </source>
</evidence>
<dbReference type="PANTHER" id="PTHR10916:SF0">
    <property type="entry name" value="LARGE RIBOSOMAL SUBUNIT PROTEIN UL29C"/>
    <property type="match status" value="1"/>
</dbReference>
<evidence type="ECO:0000256" key="1">
    <source>
        <dbReference type="ARBA" id="ARBA00009254"/>
    </source>
</evidence>
<dbReference type="PANTHER" id="PTHR10916">
    <property type="entry name" value="60S RIBOSOMAL PROTEIN L35/50S RIBOSOMAL PROTEIN L29"/>
    <property type="match status" value="1"/>
</dbReference>